<proteinExistence type="predicted"/>
<keyword evidence="3" id="KW-1185">Reference proteome</keyword>
<dbReference type="AlphaFoldDB" id="A0A8J6EVH8"/>
<reference evidence="2" key="1">
    <citation type="thesis" date="2020" institute="ProQuest LLC" country="789 East Eisenhower Parkway, Ann Arbor, MI, USA">
        <title>Comparative Genomics and Chromosome Evolution.</title>
        <authorList>
            <person name="Mudd A.B."/>
        </authorList>
    </citation>
    <scope>NUCLEOTIDE SEQUENCE</scope>
    <source>
        <strain evidence="2">HN-11 Male</strain>
        <tissue evidence="2">Kidney and liver</tissue>
    </source>
</reference>
<feature type="transmembrane region" description="Helical" evidence="1">
    <location>
        <begin position="71"/>
        <end position="90"/>
    </location>
</feature>
<keyword evidence="1" id="KW-0472">Membrane</keyword>
<evidence type="ECO:0000313" key="2">
    <source>
        <dbReference type="EMBL" id="KAG9476154.1"/>
    </source>
</evidence>
<name>A0A8J6EVH8_ELECQ</name>
<gene>
    <name evidence="2" type="ORF">GDO78_002962</name>
</gene>
<protein>
    <submittedName>
        <fullName evidence="2">Uncharacterized protein</fullName>
    </submittedName>
</protein>
<organism evidence="2 3">
    <name type="scientific">Eleutherodactylus coqui</name>
    <name type="common">Puerto Rican coqui</name>
    <dbReference type="NCBI Taxonomy" id="57060"/>
    <lineage>
        <taxon>Eukaryota</taxon>
        <taxon>Metazoa</taxon>
        <taxon>Chordata</taxon>
        <taxon>Craniata</taxon>
        <taxon>Vertebrata</taxon>
        <taxon>Euteleostomi</taxon>
        <taxon>Amphibia</taxon>
        <taxon>Batrachia</taxon>
        <taxon>Anura</taxon>
        <taxon>Neobatrachia</taxon>
        <taxon>Hyloidea</taxon>
        <taxon>Eleutherodactylidae</taxon>
        <taxon>Eleutherodactylinae</taxon>
        <taxon>Eleutherodactylus</taxon>
        <taxon>Eleutherodactylus</taxon>
    </lineage>
</organism>
<dbReference type="Proteomes" id="UP000770717">
    <property type="component" value="Unassembled WGS sequence"/>
</dbReference>
<keyword evidence="1" id="KW-0812">Transmembrane</keyword>
<dbReference type="EMBL" id="WNTK01000011">
    <property type="protein sequence ID" value="KAG9476154.1"/>
    <property type="molecule type" value="Genomic_DNA"/>
</dbReference>
<evidence type="ECO:0000313" key="3">
    <source>
        <dbReference type="Proteomes" id="UP000770717"/>
    </source>
</evidence>
<sequence>MDYILGYIYVHSVEQRKKTPLPHMQFFCKKHTKVMLLMARRYSRGFSLMQSGYMKSNGFFDRQILRQVGGFCRLFAIKVFSIFFCLYIQIPFTMDFIRFNE</sequence>
<comment type="caution">
    <text evidence="2">The sequence shown here is derived from an EMBL/GenBank/DDBJ whole genome shotgun (WGS) entry which is preliminary data.</text>
</comment>
<evidence type="ECO:0000256" key="1">
    <source>
        <dbReference type="SAM" id="Phobius"/>
    </source>
</evidence>
<accession>A0A8J6EVH8</accession>
<keyword evidence="1" id="KW-1133">Transmembrane helix</keyword>